<reference evidence="3 4" key="1">
    <citation type="submission" date="2019-10" db="EMBL/GenBank/DDBJ databases">
        <title>Assembly and Annotation for the nematode Trichostrongylus colubriformis.</title>
        <authorList>
            <person name="Martin J."/>
        </authorList>
    </citation>
    <scope>NUCLEOTIDE SEQUENCE [LARGE SCALE GENOMIC DNA]</scope>
    <source>
        <strain evidence="3">G859</strain>
        <tissue evidence="3">Whole worm</tissue>
    </source>
</reference>
<dbReference type="Proteomes" id="UP001331761">
    <property type="component" value="Unassembled WGS sequence"/>
</dbReference>
<comment type="similarity">
    <text evidence="1">Belongs to the nematode receptor-like protein sre family.</text>
</comment>
<keyword evidence="2" id="KW-0472">Membrane</keyword>
<dbReference type="PANTHER" id="PTHR47518:SF10">
    <property type="entry name" value="G PROTEIN-COUPLED RECEPTOR-RELATED"/>
    <property type="match status" value="1"/>
</dbReference>
<dbReference type="PANTHER" id="PTHR47518">
    <property type="entry name" value="SERPENTINE RECEPTOR CLASS EPSILON-13-RELATED"/>
    <property type="match status" value="1"/>
</dbReference>
<keyword evidence="2" id="KW-0812">Transmembrane</keyword>
<dbReference type="GO" id="GO:0007606">
    <property type="term" value="P:sensory perception of chemical stimulus"/>
    <property type="evidence" value="ECO:0007669"/>
    <property type="project" value="InterPro"/>
</dbReference>
<proteinExistence type="inferred from homology"/>
<evidence type="ECO:0000313" key="3">
    <source>
        <dbReference type="EMBL" id="KAK5978141.1"/>
    </source>
</evidence>
<dbReference type="InterPro" id="IPR052854">
    <property type="entry name" value="Serpentine_rcpt_epsilon"/>
</dbReference>
<comment type="caution">
    <text evidence="3">The sequence shown here is derived from an EMBL/GenBank/DDBJ whole genome shotgun (WGS) entry which is preliminary data.</text>
</comment>
<dbReference type="Pfam" id="PF03125">
    <property type="entry name" value="Sre"/>
    <property type="match status" value="1"/>
</dbReference>
<sequence>MFFNCICIGTIVIDNLDVTILVKNIANILFSYSSLMYGFVMPLVMLYHNEFWQTELKRIIGKARHNRVNDDPTVHIKSTLGEEIMVDSIEHSERYFEMLRKDWSYS</sequence>
<evidence type="ECO:0000313" key="4">
    <source>
        <dbReference type="Proteomes" id="UP001331761"/>
    </source>
</evidence>
<accession>A0AAN8FEB0</accession>
<dbReference type="AlphaFoldDB" id="A0AAN8FEB0"/>
<keyword evidence="2" id="KW-1133">Transmembrane helix</keyword>
<protein>
    <submittedName>
        <fullName evidence="3">Uncharacterized protein</fullName>
    </submittedName>
</protein>
<dbReference type="EMBL" id="WIXE01009766">
    <property type="protein sequence ID" value="KAK5978141.1"/>
    <property type="molecule type" value="Genomic_DNA"/>
</dbReference>
<name>A0AAN8FEB0_TRICO</name>
<evidence type="ECO:0000256" key="2">
    <source>
        <dbReference type="SAM" id="Phobius"/>
    </source>
</evidence>
<dbReference type="GO" id="GO:0016020">
    <property type="term" value="C:membrane"/>
    <property type="evidence" value="ECO:0007669"/>
    <property type="project" value="InterPro"/>
</dbReference>
<keyword evidence="4" id="KW-1185">Reference proteome</keyword>
<evidence type="ECO:0000256" key="1">
    <source>
        <dbReference type="ARBA" id="ARBA00006803"/>
    </source>
</evidence>
<gene>
    <name evidence="3" type="ORF">GCK32_000422</name>
</gene>
<organism evidence="3 4">
    <name type="scientific">Trichostrongylus colubriformis</name>
    <name type="common">Black scour worm</name>
    <dbReference type="NCBI Taxonomy" id="6319"/>
    <lineage>
        <taxon>Eukaryota</taxon>
        <taxon>Metazoa</taxon>
        <taxon>Ecdysozoa</taxon>
        <taxon>Nematoda</taxon>
        <taxon>Chromadorea</taxon>
        <taxon>Rhabditida</taxon>
        <taxon>Rhabditina</taxon>
        <taxon>Rhabditomorpha</taxon>
        <taxon>Strongyloidea</taxon>
        <taxon>Trichostrongylidae</taxon>
        <taxon>Trichostrongylus</taxon>
    </lineage>
</organism>
<feature type="transmembrane region" description="Helical" evidence="2">
    <location>
        <begin position="25"/>
        <end position="48"/>
    </location>
</feature>
<dbReference type="InterPro" id="IPR004151">
    <property type="entry name" value="7TM_GPCR_serpentine_rcpt_Sre"/>
</dbReference>